<evidence type="ECO:0000313" key="2">
    <source>
        <dbReference type="EMBL" id="PWJ11891.1"/>
    </source>
</evidence>
<accession>A0A315XX30</accession>
<dbReference type="InterPro" id="IPR026906">
    <property type="entry name" value="LRR_5"/>
</dbReference>
<name>A0A315XX30_RUMFL</name>
<organism evidence="2 3">
    <name type="scientific">Ruminococcus flavefaciens</name>
    <dbReference type="NCBI Taxonomy" id="1265"/>
    <lineage>
        <taxon>Bacteria</taxon>
        <taxon>Bacillati</taxon>
        <taxon>Bacillota</taxon>
        <taxon>Clostridia</taxon>
        <taxon>Eubacteriales</taxon>
        <taxon>Oscillospiraceae</taxon>
        <taxon>Ruminococcus</taxon>
    </lineage>
</organism>
<dbReference type="OrthoDB" id="1829114at2"/>
<protein>
    <submittedName>
        <fullName evidence="2">Leucine rich repeat (LRR) protein</fullName>
    </submittedName>
</protein>
<dbReference type="PANTHER" id="PTHR45661">
    <property type="entry name" value="SURFACE ANTIGEN"/>
    <property type="match status" value="1"/>
</dbReference>
<proteinExistence type="predicted"/>
<dbReference type="Pfam" id="PF13306">
    <property type="entry name" value="LRR_5"/>
    <property type="match status" value="2"/>
</dbReference>
<feature type="chain" id="PRO_5039464808" evidence="1">
    <location>
        <begin position="23"/>
        <end position="627"/>
    </location>
</feature>
<dbReference type="AlphaFoldDB" id="A0A315XX30"/>
<dbReference type="EMBL" id="QGDI01000008">
    <property type="protein sequence ID" value="PWJ11891.1"/>
    <property type="molecule type" value="Genomic_DNA"/>
</dbReference>
<feature type="signal peptide" evidence="1">
    <location>
        <begin position="1"/>
        <end position="22"/>
    </location>
</feature>
<dbReference type="InterPro" id="IPR032675">
    <property type="entry name" value="LRR_dom_sf"/>
</dbReference>
<evidence type="ECO:0000313" key="3">
    <source>
        <dbReference type="Proteomes" id="UP000245720"/>
    </source>
</evidence>
<dbReference type="PANTHER" id="PTHR45661:SF3">
    <property type="entry name" value="IG-LIKE DOMAIN-CONTAINING PROTEIN"/>
    <property type="match status" value="1"/>
</dbReference>
<reference evidence="2 3" key="1">
    <citation type="submission" date="2018-05" db="EMBL/GenBank/DDBJ databases">
        <title>The Hungate 1000. A catalogue of reference genomes from the rumen microbiome.</title>
        <authorList>
            <person name="Kelly W."/>
        </authorList>
    </citation>
    <scope>NUCLEOTIDE SEQUENCE [LARGE SCALE GENOMIC DNA]</scope>
    <source>
        <strain evidence="2 3">SAb67</strain>
    </source>
</reference>
<dbReference type="Proteomes" id="UP000245720">
    <property type="component" value="Unassembled WGS sequence"/>
</dbReference>
<sequence>MKKNNRTLALITSAVSALSVMAAAAPAQSFAEAEGPYKIDRDLVNVHDIDLSDMTYDFGGKDNYEKDGKANYYDFLIIEKEINRIYAKDGFPNKKYSCSEVELSEEAQKANLTPELFDLTNDMCISPEDYCVYLHELSLSYRAEFIDGEAAFTIQNCALDDATEIVVPASLFDSVHGCILPVQEIEPEAFSFCEKLETVYLSDYRQPEWINNYGFLLNEGGEVKASTYLRIKNNAFKGCRNLANIYFPQNIVMQNGAFNDTAFNLNEYNHFDDNGVEYYRDSNTSSPAILAYRLADPESYSDTDLTFMDGTTSINDEIAYAHPFCKSVENVNIPDSVKYIGFNAFKNCRKLEKVNGHEYSGLGTNVQKKIKRFINAFDGTPFITKETQRIVDHIASNLEKSFTPETTESEKVKAVIKEVVSNITYTSYISPEEISIYPSTLYNSFDYSRLNYGSINAGLNTNFTECGGISMTTSLILDTLGIKNHLAGAENHAYNLVWMKNESTGKYEWHEVDVTTFTGNYLTKSAANAGKNYKEIRRDAANALGDSNLWDIVYEKDSNLHGEDAFIGFTNSELRQFTESGHTFFYVVNNNDRSTVNVYKYNSTENADEIESALNILNDSTFVVSTK</sequence>
<keyword evidence="1" id="KW-0732">Signal</keyword>
<dbReference type="Gene3D" id="3.80.10.10">
    <property type="entry name" value="Ribonuclease Inhibitor"/>
    <property type="match status" value="1"/>
</dbReference>
<comment type="caution">
    <text evidence="2">The sequence shown here is derived from an EMBL/GenBank/DDBJ whole genome shotgun (WGS) entry which is preliminary data.</text>
</comment>
<dbReference type="InterPro" id="IPR053139">
    <property type="entry name" value="Surface_bspA-like"/>
</dbReference>
<evidence type="ECO:0000256" key="1">
    <source>
        <dbReference type="SAM" id="SignalP"/>
    </source>
</evidence>
<dbReference type="RefSeq" id="WP_109726911.1">
    <property type="nucleotide sequence ID" value="NZ_QGDI01000008.1"/>
</dbReference>
<gene>
    <name evidence="2" type="ORF">IE37_02155</name>
</gene>